<feature type="region of interest" description="Disordered" evidence="1">
    <location>
        <begin position="281"/>
        <end position="303"/>
    </location>
</feature>
<evidence type="ECO:0000313" key="3">
    <source>
        <dbReference type="Proteomes" id="UP000616114"/>
    </source>
</evidence>
<feature type="compositionally biased region" description="Basic and acidic residues" evidence="1">
    <location>
        <begin position="497"/>
        <end position="511"/>
    </location>
</feature>
<evidence type="ECO:0000256" key="1">
    <source>
        <dbReference type="SAM" id="MobiDB-lite"/>
    </source>
</evidence>
<comment type="caution">
    <text evidence="2">The sequence shown here is derived from an EMBL/GenBank/DDBJ whole genome shotgun (WGS) entry which is preliminary data.</text>
</comment>
<feature type="compositionally biased region" description="Acidic residues" evidence="1">
    <location>
        <begin position="512"/>
        <end position="524"/>
    </location>
</feature>
<reference evidence="2" key="2">
    <citation type="submission" date="2020-09" db="EMBL/GenBank/DDBJ databases">
        <authorList>
            <person name="Sun Q."/>
            <person name="Zhou Y."/>
        </authorList>
    </citation>
    <scope>NUCLEOTIDE SEQUENCE</scope>
    <source>
        <strain evidence="2">CGMCC 1.12785</strain>
    </source>
</reference>
<dbReference type="Proteomes" id="UP000616114">
    <property type="component" value="Unassembled WGS sequence"/>
</dbReference>
<feature type="region of interest" description="Disordered" evidence="1">
    <location>
        <begin position="483"/>
        <end position="524"/>
    </location>
</feature>
<organism evidence="2 3">
    <name type="scientific">Sediminivirga luteola</name>
    <dbReference type="NCBI Taxonomy" id="1774748"/>
    <lineage>
        <taxon>Bacteria</taxon>
        <taxon>Bacillati</taxon>
        <taxon>Actinomycetota</taxon>
        <taxon>Actinomycetes</taxon>
        <taxon>Micrococcales</taxon>
        <taxon>Brevibacteriaceae</taxon>
        <taxon>Sediminivirga</taxon>
    </lineage>
</organism>
<name>A0A8J2TX79_9MICO</name>
<protein>
    <recommendedName>
        <fullName evidence="4">Portal protein</fullName>
    </recommendedName>
</protein>
<reference evidence="2" key="1">
    <citation type="journal article" date="2014" name="Int. J. Syst. Evol. Microbiol.">
        <title>Complete genome sequence of Corynebacterium casei LMG S-19264T (=DSM 44701T), isolated from a smear-ripened cheese.</title>
        <authorList>
            <consortium name="US DOE Joint Genome Institute (JGI-PGF)"/>
            <person name="Walter F."/>
            <person name="Albersmeier A."/>
            <person name="Kalinowski J."/>
            <person name="Ruckert C."/>
        </authorList>
    </citation>
    <scope>NUCLEOTIDE SEQUENCE</scope>
    <source>
        <strain evidence="2">CGMCC 1.12785</strain>
    </source>
</reference>
<dbReference type="AlphaFoldDB" id="A0A8J2TX79"/>
<evidence type="ECO:0000313" key="2">
    <source>
        <dbReference type="EMBL" id="GGA10734.1"/>
    </source>
</evidence>
<proteinExistence type="predicted"/>
<evidence type="ECO:0008006" key="4">
    <source>
        <dbReference type="Google" id="ProtNLM"/>
    </source>
</evidence>
<accession>A0A8J2TX79</accession>
<keyword evidence="3" id="KW-1185">Reference proteome</keyword>
<sequence length="524" mass="57405">MSEATSESRLEDALNRIELLTESLADMELALEDRGWNLVGESSKEFSRDGLQRAAELCRVMAIASPLIKRGNAVRAAYVWGKGIGVTARADGTDGTEDVNSLIQEFLDDDATRACFSGAQAQIANENLLATDGNLFCAFVTRPLTGKVTPRLIDFDEITDVIRDPEDRATVWYYRRDWNVTTLDVATGREETVTRAAYYPDLRYRPRSRPRHIGGVEVRWDMPIYHVKVNGGRHWKFGIGDDYAALPWARSYKEFLESWAALTKALSRIAWQASSKNKAQAKRQKLALESRPHDPANPTGAGATVVATEDQKIEAVSKSGATIDAESGRPLLAMVAAALGLPVTTLSADPGQTGARAVAETLNTPTKLEFGARREVWTDFYRAALGYVIDQAVIAPQGPLNGTVSRDGDRIIVELAGGTDRTLDITWPEIDEDDPKEIIDAIATAGSLEIVPPLVLLRLVLRALKVRDVDEILAQVTDPETGEFIPPEMNAGQALADDFRRGRAAGARDDYQDPDDVEDPDGDQ</sequence>
<dbReference type="EMBL" id="BMFY01000004">
    <property type="protein sequence ID" value="GGA10734.1"/>
    <property type="molecule type" value="Genomic_DNA"/>
</dbReference>
<gene>
    <name evidence="2" type="ORF">GCM10011333_11950</name>
</gene>